<sequence>MILPHPTTTTSGPTIQPDYIVPPHHHPKDEVTACHDGVMSWDGYDDLPVAALPVEFPCDIERYTGIGCPVFTCSCTVLLFFSPATLDISWAFQTDFGSLVQALYGIEEGISRGLWADSSPQTQRGRSGVRTQAIRCWHHWYDGHRSRVASDSEAVFRYLLSMIQHDQYRPAIPIRQQGLLICIHPTTSICYTGIPEATHAVPSTTTTTYPPGFRTNLHYAYHQRAGHDTDMTTDPYLLMTLELYLHPRGIHLIEHTEGDVFMMGWDGEAPQPISLYEDSDFSGYTHGQQVPRPFRLALDEIPRSRSLTSVFTACATFDTLHSVPRGMGRSQRCSDSHRSGRVAHPPPIDRPFAGRRVSSVFWTTALPERLSFSYSHCLSFSPSDFGPSTQPSELMRDSEDSYGYSHCTRYDWAAGAIPSSLHQKISHSEDDLHLTGFTFDEVTLYRGGCTLHGATAQGQKVQIMHPTWRGSFVFQRLLSSGPPTDLGQMHLGTGIPETPDVMIVAPPSARPSQHVLLPHGPHSDFDLFGVSVIDTDDVTLYDACTDEMDMIGTGRILDVARTASFSFGYVWAFMLEIDDDDSVTLLLLMATYQRAATTLFHDMMHRDVEVYVDDMIVKSRDRVDHLVALQRFFERIRQFRLRLNPKKCTFGSQPTVWDDDCQCTFEKIKECLLSSPVLVPPTLGALCFCTCHIGHCHGMHAHEMVSATDRFDIQYVTQKSVKWSIVADHLASLLVSDDRPIDDDFPDEQFVS</sequence>
<dbReference type="SUPFAM" id="SSF56672">
    <property type="entry name" value="DNA/RNA polymerases"/>
    <property type="match status" value="1"/>
</dbReference>
<dbReference type="Pfam" id="PF00078">
    <property type="entry name" value="RVT_1"/>
    <property type="match status" value="1"/>
</dbReference>
<accession>A0A438BNV9</accession>
<reference evidence="3 4" key="1">
    <citation type="journal article" date="2018" name="PLoS Genet.">
        <title>Population sequencing reveals clonal diversity and ancestral inbreeding in the grapevine cultivar Chardonnay.</title>
        <authorList>
            <person name="Roach M.J."/>
            <person name="Johnson D.L."/>
            <person name="Bohlmann J."/>
            <person name="van Vuuren H.J."/>
            <person name="Jones S.J."/>
            <person name="Pretorius I.S."/>
            <person name="Schmidt S.A."/>
            <person name="Borneman A.R."/>
        </authorList>
    </citation>
    <scope>NUCLEOTIDE SEQUENCE [LARGE SCALE GENOMIC DNA]</scope>
    <source>
        <strain evidence="4">cv. Chardonnay</strain>
        <tissue evidence="3">Leaf</tissue>
    </source>
</reference>
<protein>
    <recommendedName>
        <fullName evidence="2">Reverse transcriptase domain-containing protein</fullName>
    </recommendedName>
</protein>
<feature type="region of interest" description="Disordered" evidence="1">
    <location>
        <begin position="328"/>
        <end position="349"/>
    </location>
</feature>
<dbReference type="InterPro" id="IPR000477">
    <property type="entry name" value="RT_dom"/>
</dbReference>
<dbReference type="EMBL" id="QGNW01002694">
    <property type="protein sequence ID" value="RVW12628.1"/>
    <property type="molecule type" value="Genomic_DNA"/>
</dbReference>
<dbReference type="PANTHER" id="PTHR24559">
    <property type="entry name" value="TRANSPOSON TY3-I GAG-POL POLYPROTEIN"/>
    <property type="match status" value="1"/>
</dbReference>
<dbReference type="InterPro" id="IPR043502">
    <property type="entry name" value="DNA/RNA_pol_sf"/>
</dbReference>
<gene>
    <name evidence="3" type="ORF">CK203_115695</name>
</gene>
<name>A0A438BNV9_VITVI</name>
<dbReference type="InterPro" id="IPR043128">
    <property type="entry name" value="Rev_trsase/Diguanyl_cyclase"/>
</dbReference>
<dbReference type="Proteomes" id="UP000288805">
    <property type="component" value="Unassembled WGS sequence"/>
</dbReference>
<proteinExistence type="predicted"/>
<organism evidence="3 4">
    <name type="scientific">Vitis vinifera</name>
    <name type="common">Grape</name>
    <dbReference type="NCBI Taxonomy" id="29760"/>
    <lineage>
        <taxon>Eukaryota</taxon>
        <taxon>Viridiplantae</taxon>
        <taxon>Streptophyta</taxon>
        <taxon>Embryophyta</taxon>
        <taxon>Tracheophyta</taxon>
        <taxon>Spermatophyta</taxon>
        <taxon>Magnoliopsida</taxon>
        <taxon>eudicotyledons</taxon>
        <taxon>Gunneridae</taxon>
        <taxon>Pentapetalae</taxon>
        <taxon>rosids</taxon>
        <taxon>Vitales</taxon>
        <taxon>Vitaceae</taxon>
        <taxon>Viteae</taxon>
        <taxon>Vitis</taxon>
    </lineage>
</organism>
<evidence type="ECO:0000313" key="4">
    <source>
        <dbReference type="Proteomes" id="UP000288805"/>
    </source>
</evidence>
<evidence type="ECO:0000259" key="2">
    <source>
        <dbReference type="Pfam" id="PF00078"/>
    </source>
</evidence>
<dbReference type="AlphaFoldDB" id="A0A438BNV9"/>
<dbReference type="Gene3D" id="3.30.70.270">
    <property type="match status" value="1"/>
</dbReference>
<dbReference type="PANTHER" id="PTHR24559:SF457">
    <property type="entry name" value="RNA-DIRECTED DNA POLYMERASE HOMOLOG"/>
    <property type="match status" value="1"/>
</dbReference>
<feature type="domain" description="Reverse transcriptase" evidence="2">
    <location>
        <begin position="591"/>
        <end position="652"/>
    </location>
</feature>
<comment type="caution">
    <text evidence="3">The sequence shown here is derived from an EMBL/GenBank/DDBJ whole genome shotgun (WGS) entry which is preliminary data.</text>
</comment>
<evidence type="ECO:0000256" key="1">
    <source>
        <dbReference type="SAM" id="MobiDB-lite"/>
    </source>
</evidence>
<dbReference type="InterPro" id="IPR053134">
    <property type="entry name" value="RNA-dir_DNA_polymerase"/>
</dbReference>
<evidence type="ECO:0000313" key="3">
    <source>
        <dbReference type="EMBL" id="RVW12628.1"/>
    </source>
</evidence>